<evidence type="ECO:0000256" key="2">
    <source>
        <dbReference type="ARBA" id="ARBA00022723"/>
    </source>
</evidence>
<dbReference type="GO" id="GO:0005634">
    <property type="term" value="C:nucleus"/>
    <property type="evidence" value="ECO:0007669"/>
    <property type="project" value="UniProtKB-SubCell"/>
</dbReference>
<dbReference type="InterPro" id="IPR036864">
    <property type="entry name" value="Zn2-C6_fun-type_DNA-bd_sf"/>
</dbReference>
<dbReference type="InterPro" id="IPR001138">
    <property type="entry name" value="Zn2Cys6_DnaBD"/>
</dbReference>
<evidence type="ECO:0000256" key="1">
    <source>
        <dbReference type="ARBA" id="ARBA00004123"/>
    </source>
</evidence>
<dbReference type="PANTHER" id="PTHR31001">
    <property type="entry name" value="UNCHARACTERIZED TRANSCRIPTIONAL REGULATORY PROTEIN"/>
    <property type="match status" value="1"/>
</dbReference>
<feature type="coiled-coil region" evidence="4">
    <location>
        <begin position="74"/>
        <end position="101"/>
    </location>
</feature>
<dbReference type="GO" id="GO:0006351">
    <property type="term" value="P:DNA-templated transcription"/>
    <property type="evidence" value="ECO:0007669"/>
    <property type="project" value="InterPro"/>
</dbReference>
<dbReference type="AlphaFoldDB" id="A0A2G8SC12"/>
<evidence type="ECO:0000259" key="6">
    <source>
        <dbReference type="PROSITE" id="PS50048"/>
    </source>
</evidence>
<feature type="region of interest" description="Disordered" evidence="5">
    <location>
        <begin position="1"/>
        <end position="32"/>
    </location>
</feature>
<reference evidence="7 8" key="1">
    <citation type="journal article" date="2015" name="Sci. Rep.">
        <title>Chromosome-level genome map provides insights into diverse defense mechanisms in the medicinal fungus Ganoderma sinense.</title>
        <authorList>
            <person name="Zhu Y."/>
            <person name="Xu J."/>
            <person name="Sun C."/>
            <person name="Zhou S."/>
            <person name="Xu H."/>
            <person name="Nelson D.R."/>
            <person name="Qian J."/>
            <person name="Song J."/>
            <person name="Luo H."/>
            <person name="Xiang L."/>
            <person name="Li Y."/>
            <person name="Xu Z."/>
            <person name="Ji A."/>
            <person name="Wang L."/>
            <person name="Lu S."/>
            <person name="Hayward A."/>
            <person name="Sun W."/>
            <person name="Li X."/>
            <person name="Schwartz D.C."/>
            <person name="Wang Y."/>
            <person name="Chen S."/>
        </authorList>
    </citation>
    <scope>NUCLEOTIDE SEQUENCE [LARGE SCALE GENOMIC DNA]</scope>
    <source>
        <strain evidence="7 8">ZZ0214-1</strain>
    </source>
</reference>
<dbReference type="Gene3D" id="4.10.240.10">
    <property type="entry name" value="Zn(2)-C6 fungal-type DNA-binding domain"/>
    <property type="match status" value="1"/>
</dbReference>
<proteinExistence type="predicted"/>
<organism evidence="7 8">
    <name type="scientific">Ganoderma sinense ZZ0214-1</name>
    <dbReference type="NCBI Taxonomy" id="1077348"/>
    <lineage>
        <taxon>Eukaryota</taxon>
        <taxon>Fungi</taxon>
        <taxon>Dikarya</taxon>
        <taxon>Basidiomycota</taxon>
        <taxon>Agaricomycotina</taxon>
        <taxon>Agaricomycetes</taxon>
        <taxon>Polyporales</taxon>
        <taxon>Polyporaceae</taxon>
        <taxon>Ganoderma</taxon>
    </lineage>
</organism>
<accession>A0A2G8SC12</accession>
<evidence type="ECO:0000256" key="4">
    <source>
        <dbReference type="SAM" id="Coils"/>
    </source>
</evidence>
<evidence type="ECO:0000256" key="5">
    <source>
        <dbReference type="SAM" id="MobiDB-lite"/>
    </source>
</evidence>
<feature type="region of interest" description="Disordered" evidence="5">
    <location>
        <begin position="105"/>
        <end position="146"/>
    </location>
</feature>
<name>A0A2G8SC12_9APHY</name>
<dbReference type="SMART" id="SM00906">
    <property type="entry name" value="Fungal_trans"/>
    <property type="match status" value="1"/>
</dbReference>
<dbReference type="Proteomes" id="UP000230002">
    <property type="component" value="Unassembled WGS sequence"/>
</dbReference>
<gene>
    <name evidence="7" type="ORF">GSI_05980</name>
</gene>
<evidence type="ECO:0000313" key="7">
    <source>
        <dbReference type="EMBL" id="PIL31282.1"/>
    </source>
</evidence>
<comment type="subcellular location">
    <subcellularLocation>
        <location evidence="1">Nucleus</location>
    </subcellularLocation>
</comment>
<sequence length="834" mass="92705">MAPLRSNDKEPQAGNGGDSESRQRRKPGRVPVSCAECRRLKLRCDRQVPCESCTKRGCAALCPDGSLPTTKGPKVKAAAEVEELKEKVASLEAALRALSQGTHPLLRADTNDQSPADSSSPSGSSGRASGSDGNETSPRDQETLNEDEEEVLDAFGTLTLGNRGEARFFGQTSRTEYLIHAPERLHPFVNKVALPRLSSVTVNEAMKELDAFCDNEAVGEEVLSCMPSMEEALRMCDIFFENSKFLWHPLPREYVYTEIVSFLYQPPIGEYCHVTKKHALALLFMIFALATLFDMKMPPYSAEAMEYYILARIALRWAPPTYDTTLAAIQAMLYMAQYLEMSDCEPAHTGSHKCWVQTRHVCTLGFSIGLHVSGCKWRLDEVATAKRGRVFWQIFTQDTWNSFGFGRPPNINLAFVDCDIPKPEQIMASNGTSWSTEYHVWTWQFAKLMHTVMTAAFSAKSTTYSRIIELDKRIRDFPDPPCIQPPTGPPPPNASASDNITRTMQALFVTLMKDTTHLNLHRSYLSQALKDCSEDPLRHKYGASVMIIYRSVWRILNAFQSARRIAPDITARITLPWSHSLSCAILLCLIITRVPTSGLANPALIELDKICELFEEATNTSQIASNNIHVLRKLRKQAHAAISRVIAEDAAVVCAELDRLGGRTQLLHTVNELGFGCYPIVRRDDRTFVSRQKERSVFETQANPNGYVQGFVAEDQHMDDPPAPPVANPPAYDASEIDFDFMNDVAQHNPQGCVLQMVPVDFGQGPNMQNVDWIQSFLEMTGGAQQPQLQSQSQSQTTQPQVQVQVAADPQGATVPTPAEMDATWQALVAQLGI</sequence>
<evidence type="ECO:0000256" key="3">
    <source>
        <dbReference type="ARBA" id="ARBA00023242"/>
    </source>
</evidence>
<comment type="caution">
    <text evidence="7">The sequence shown here is derived from an EMBL/GenBank/DDBJ whole genome shotgun (WGS) entry which is preliminary data.</text>
</comment>
<dbReference type="GO" id="GO:0008270">
    <property type="term" value="F:zinc ion binding"/>
    <property type="evidence" value="ECO:0007669"/>
    <property type="project" value="InterPro"/>
</dbReference>
<keyword evidence="4" id="KW-0175">Coiled coil</keyword>
<dbReference type="GO" id="GO:0003677">
    <property type="term" value="F:DNA binding"/>
    <property type="evidence" value="ECO:0007669"/>
    <property type="project" value="InterPro"/>
</dbReference>
<dbReference type="GO" id="GO:0000981">
    <property type="term" value="F:DNA-binding transcription factor activity, RNA polymerase II-specific"/>
    <property type="evidence" value="ECO:0007669"/>
    <property type="project" value="InterPro"/>
</dbReference>
<dbReference type="PROSITE" id="PS50048">
    <property type="entry name" value="ZN2_CY6_FUNGAL_2"/>
    <property type="match status" value="1"/>
</dbReference>
<feature type="region of interest" description="Disordered" evidence="5">
    <location>
        <begin position="782"/>
        <end position="801"/>
    </location>
</feature>
<dbReference type="EMBL" id="AYKW01000012">
    <property type="protein sequence ID" value="PIL31282.1"/>
    <property type="molecule type" value="Genomic_DNA"/>
</dbReference>
<dbReference type="InterPro" id="IPR007219">
    <property type="entry name" value="XnlR_reg_dom"/>
</dbReference>
<protein>
    <submittedName>
        <fullName evidence="7">Transcription factor</fullName>
    </submittedName>
</protein>
<dbReference type="OrthoDB" id="424974at2759"/>
<feature type="compositionally biased region" description="Low complexity" evidence="5">
    <location>
        <begin position="114"/>
        <end position="133"/>
    </location>
</feature>
<dbReference type="Pfam" id="PF04082">
    <property type="entry name" value="Fungal_trans"/>
    <property type="match status" value="1"/>
</dbReference>
<evidence type="ECO:0000313" key="8">
    <source>
        <dbReference type="Proteomes" id="UP000230002"/>
    </source>
</evidence>
<dbReference type="STRING" id="1077348.A0A2G8SC12"/>
<keyword evidence="2" id="KW-0479">Metal-binding</keyword>
<keyword evidence="3" id="KW-0539">Nucleus</keyword>
<dbReference type="SUPFAM" id="SSF57701">
    <property type="entry name" value="Zn2/Cys6 DNA-binding domain"/>
    <property type="match status" value="1"/>
</dbReference>
<dbReference type="InterPro" id="IPR050613">
    <property type="entry name" value="Sec_Metabolite_Reg"/>
</dbReference>
<dbReference type="SMART" id="SM00066">
    <property type="entry name" value="GAL4"/>
    <property type="match status" value="1"/>
</dbReference>
<feature type="domain" description="Zn(2)-C6 fungal-type" evidence="6">
    <location>
        <begin position="33"/>
        <end position="62"/>
    </location>
</feature>
<dbReference type="PROSITE" id="PS00463">
    <property type="entry name" value="ZN2_CY6_FUNGAL_1"/>
    <property type="match status" value="1"/>
</dbReference>
<feature type="compositionally biased region" description="Basic and acidic residues" evidence="5">
    <location>
        <begin position="1"/>
        <end position="11"/>
    </location>
</feature>
<dbReference type="CDD" id="cd12148">
    <property type="entry name" value="fungal_TF_MHR"/>
    <property type="match status" value="1"/>
</dbReference>
<keyword evidence="8" id="KW-1185">Reference proteome</keyword>
<dbReference type="CDD" id="cd00067">
    <property type="entry name" value="GAL4"/>
    <property type="match status" value="1"/>
</dbReference>